<gene>
    <name evidence="1" type="ordered locus">NT01EI_0879</name>
</gene>
<evidence type="ECO:0000313" key="1">
    <source>
        <dbReference type="EMBL" id="ACR68094.1"/>
    </source>
</evidence>
<name>C5B7U8_EDWI9</name>
<evidence type="ECO:0000313" key="2">
    <source>
        <dbReference type="Proteomes" id="UP000001485"/>
    </source>
</evidence>
<dbReference type="KEGG" id="eic:NT01EI_0879"/>
<reference evidence="1 2" key="2">
    <citation type="journal article" date="2012" name="J. Bacteriol.">
        <title>Genome Sequence of Edwardsiella ictaluri 93-146, a Strain Associated with a Natural Channel Catfish Outbreak of Enteric Septicemia of Catfish.</title>
        <authorList>
            <person name="Williams M.L."/>
            <person name="Gillaspy A.F."/>
            <person name="Dyer D.W."/>
            <person name="Thune R.L."/>
            <person name="Waldbieser G.C."/>
            <person name="Schuster S.C."/>
            <person name="Gipson J."/>
            <person name="Zaitshik J."/>
            <person name="Landry C."/>
            <person name="Banes M.M."/>
            <person name="Lawrence M.L."/>
        </authorList>
    </citation>
    <scope>NUCLEOTIDE SEQUENCE [LARGE SCALE GENOMIC DNA]</scope>
    <source>
        <strain evidence="1 2">93-146</strain>
    </source>
</reference>
<dbReference type="Proteomes" id="UP000001485">
    <property type="component" value="Chromosome"/>
</dbReference>
<organism evidence="1 2">
    <name type="scientific">Edwardsiella ictaluri (strain 93-146)</name>
    <dbReference type="NCBI Taxonomy" id="634503"/>
    <lineage>
        <taxon>Bacteria</taxon>
        <taxon>Pseudomonadati</taxon>
        <taxon>Pseudomonadota</taxon>
        <taxon>Gammaproteobacteria</taxon>
        <taxon>Enterobacterales</taxon>
        <taxon>Hafniaceae</taxon>
        <taxon>Edwardsiella</taxon>
    </lineage>
</organism>
<sequence>MRKAQSALTDLLYMGIVQQNAEHACQSIRNSCAPVKTLE</sequence>
<dbReference type="EMBL" id="CP001600">
    <property type="protein sequence ID" value="ACR68094.1"/>
    <property type="molecule type" value="Genomic_DNA"/>
</dbReference>
<accession>C5B7U8</accession>
<dbReference type="HOGENOM" id="CLU_3308742_0_0_6"/>
<proteinExistence type="predicted"/>
<protein>
    <submittedName>
        <fullName evidence="1">Uncharacterized protein</fullName>
    </submittedName>
</protein>
<dbReference type="AlphaFoldDB" id="C5B7U8"/>
<reference evidence="2" key="1">
    <citation type="submission" date="2009-03" db="EMBL/GenBank/DDBJ databases">
        <title>Complete genome sequence of Edwardsiella ictaluri 93-146.</title>
        <authorList>
            <person name="Williams M.L."/>
            <person name="Gillaspy A.F."/>
            <person name="Dyer D.W."/>
            <person name="Thune R.L."/>
            <person name="Waldbieser G.C."/>
            <person name="Schuster S.C."/>
            <person name="Gipson J."/>
            <person name="Zaitshik J."/>
            <person name="Landry C."/>
            <person name="Lawrence M.L."/>
        </authorList>
    </citation>
    <scope>NUCLEOTIDE SEQUENCE [LARGE SCALE GENOMIC DNA]</scope>
    <source>
        <strain evidence="2">93-146</strain>
    </source>
</reference>